<protein>
    <submittedName>
        <fullName evidence="2">Methyltransferase-like protein 9</fullName>
    </submittedName>
</protein>
<dbReference type="GO" id="GO:0106370">
    <property type="term" value="F:protein-L-histidine N-pros-methyltransferase activity"/>
    <property type="evidence" value="ECO:0007669"/>
    <property type="project" value="InterPro"/>
</dbReference>
<dbReference type="PANTHER" id="PTHR12890:SF0">
    <property type="entry name" value="PROTEIN-L-HISTIDINE N-PROS-METHYLTRANSFERASE"/>
    <property type="match status" value="1"/>
</dbReference>
<proteinExistence type="predicted"/>
<dbReference type="OrthoDB" id="1478556at2759"/>
<dbReference type="KEGG" id="dhe:111600037"/>
<dbReference type="PANTHER" id="PTHR12890">
    <property type="entry name" value="DREV PROTEIN"/>
    <property type="match status" value="1"/>
</dbReference>
<name>A0A6J1LWR9_DROHY</name>
<accession>A0A6J1LWR9</accession>
<dbReference type="SUPFAM" id="SSF53335">
    <property type="entry name" value="S-adenosyl-L-methionine-dependent methyltransferases"/>
    <property type="match status" value="1"/>
</dbReference>
<dbReference type="InterPro" id="IPR007884">
    <property type="entry name" value="METL9"/>
</dbReference>
<keyword evidence="1" id="KW-1185">Reference proteome</keyword>
<dbReference type="OMA" id="PYMHYVE"/>
<evidence type="ECO:0000313" key="1">
    <source>
        <dbReference type="Proteomes" id="UP000504633"/>
    </source>
</evidence>
<dbReference type="AlphaFoldDB" id="A0A6J1LWR9"/>
<evidence type="ECO:0000313" key="2">
    <source>
        <dbReference type="RefSeq" id="XP_023171723.1"/>
    </source>
</evidence>
<reference evidence="2" key="1">
    <citation type="submission" date="2025-08" db="UniProtKB">
        <authorList>
            <consortium name="RefSeq"/>
        </authorList>
    </citation>
    <scope>IDENTIFICATION</scope>
    <source>
        <strain evidence="2">15085-1641.00</strain>
        <tissue evidence="2">Whole body</tissue>
    </source>
</reference>
<dbReference type="Pfam" id="PF05219">
    <property type="entry name" value="DREV"/>
    <property type="match status" value="1"/>
</dbReference>
<dbReference type="CDD" id="cd02440">
    <property type="entry name" value="AdoMet_MTases"/>
    <property type="match status" value="1"/>
</dbReference>
<organism evidence="1 2">
    <name type="scientific">Drosophila hydei</name>
    <name type="common">Fruit fly</name>
    <dbReference type="NCBI Taxonomy" id="7224"/>
    <lineage>
        <taxon>Eukaryota</taxon>
        <taxon>Metazoa</taxon>
        <taxon>Ecdysozoa</taxon>
        <taxon>Arthropoda</taxon>
        <taxon>Hexapoda</taxon>
        <taxon>Insecta</taxon>
        <taxon>Pterygota</taxon>
        <taxon>Neoptera</taxon>
        <taxon>Endopterygota</taxon>
        <taxon>Diptera</taxon>
        <taxon>Brachycera</taxon>
        <taxon>Muscomorpha</taxon>
        <taxon>Ephydroidea</taxon>
        <taxon>Drosophilidae</taxon>
        <taxon>Drosophila</taxon>
    </lineage>
</organism>
<dbReference type="Gene3D" id="3.40.50.150">
    <property type="entry name" value="Vaccinia Virus protein VP39"/>
    <property type="match status" value="1"/>
</dbReference>
<gene>
    <name evidence="2" type="primary">LOC111600037</name>
</gene>
<dbReference type="RefSeq" id="XP_023171723.1">
    <property type="nucleotide sequence ID" value="XM_023315955.2"/>
</dbReference>
<sequence length="311" mass="35781">MALYRPRGTLARVIYAKFHNDNFLENIDTQQWYSLNCELPQKFQSKFVDLKQPDPTTVQWLERTKMLSSNIWLHLWHALARSVLQFFMTQTDINGLLKRGSMFILSEEQFCRLLEAGGFRTRSLSEPITLLDIGAGDGEVSLRVANSVNELSGNAVLQVFATEASWTMRERLKKLNFNVVTEIRELQNVDLISCLNVLDRCFDPFKLLEDIHAALAPTGRAVIALVLPYMHYVETNTSHLPLRPLLDNSNKRNGRETSFEEEAAMFLELLENCGFRVESWTKAPYLCEGDLRQSFYWLIDLIVVISKKPTN</sequence>
<dbReference type="GeneID" id="111600037"/>
<dbReference type="InterPro" id="IPR029063">
    <property type="entry name" value="SAM-dependent_MTases_sf"/>
</dbReference>
<dbReference type="Proteomes" id="UP000504633">
    <property type="component" value="Unplaced"/>
</dbReference>